<sequence length="156" mass="18377">MNRDRYNRSDFRIEYKQAKFFMIKSFSEDDIHKSIKYNVWSSTPRGNKKLDAAFCEVEARLDKGTKCPIFLLFSVNGSGQFLGLAEMFGPVDLKKTMNFWQQDRWHGFFPVKWHIIKDIPNVLFSNILLENNDNKRVTASRDTQEVANFLTRLRLS</sequence>
<gene>
    <name evidence="3" type="ORF">SI8410_11015803</name>
</gene>
<keyword evidence="4" id="KW-1185">Reference proteome</keyword>
<dbReference type="GO" id="GO:0061157">
    <property type="term" value="P:mRNA destabilization"/>
    <property type="evidence" value="ECO:0007669"/>
    <property type="project" value="TreeGrafter"/>
</dbReference>
<dbReference type="InterPro" id="IPR007275">
    <property type="entry name" value="YTH_domain"/>
</dbReference>
<dbReference type="Proteomes" id="UP000663760">
    <property type="component" value="Chromosome 11"/>
</dbReference>
<evidence type="ECO:0000259" key="2">
    <source>
        <dbReference type="PROSITE" id="PS50882"/>
    </source>
</evidence>
<reference evidence="3" key="1">
    <citation type="submission" date="2020-02" db="EMBL/GenBank/DDBJ databases">
        <authorList>
            <person name="Scholz U."/>
            <person name="Mascher M."/>
            <person name="Fiebig A."/>
        </authorList>
    </citation>
    <scope>NUCLEOTIDE SEQUENCE</scope>
</reference>
<evidence type="ECO:0000256" key="1">
    <source>
        <dbReference type="RuleBase" id="RU369095"/>
    </source>
</evidence>
<dbReference type="GO" id="GO:1990247">
    <property type="term" value="F:N6-methyladenosine-containing RNA reader activity"/>
    <property type="evidence" value="ECO:0007669"/>
    <property type="project" value="UniProtKB-UniRule"/>
</dbReference>
<dbReference type="PROSITE" id="PS50882">
    <property type="entry name" value="YTH"/>
    <property type="match status" value="1"/>
</dbReference>
<dbReference type="OrthoDB" id="306690at2759"/>
<keyword evidence="1" id="KW-0694">RNA-binding</keyword>
<evidence type="ECO:0000313" key="4">
    <source>
        <dbReference type="Proteomes" id="UP000663760"/>
    </source>
</evidence>
<dbReference type="EMBL" id="LR746274">
    <property type="protein sequence ID" value="CAA7405125.1"/>
    <property type="molecule type" value="Genomic_DNA"/>
</dbReference>
<dbReference type="AlphaFoldDB" id="A0A7I8L789"/>
<dbReference type="CDD" id="cd21134">
    <property type="entry name" value="YTH"/>
    <property type="match status" value="1"/>
</dbReference>
<dbReference type="Gene3D" id="3.10.590.10">
    <property type="entry name" value="ph1033 like domains"/>
    <property type="match status" value="1"/>
</dbReference>
<dbReference type="GO" id="GO:0005737">
    <property type="term" value="C:cytoplasm"/>
    <property type="evidence" value="ECO:0007669"/>
    <property type="project" value="TreeGrafter"/>
</dbReference>
<dbReference type="GO" id="GO:0003729">
    <property type="term" value="F:mRNA binding"/>
    <property type="evidence" value="ECO:0007669"/>
    <property type="project" value="UniProtKB-UniRule"/>
</dbReference>
<dbReference type="InterPro" id="IPR045168">
    <property type="entry name" value="YTH_prot"/>
</dbReference>
<organism evidence="3 4">
    <name type="scientific">Spirodela intermedia</name>
    <name type="common">Intermediate duckweed</name>
    <dbReference type="NCBI Taxonomy" id="51605"/>
    <lineage>
        <taxon>Eukaryota</taxon>
        <taxon>Viridiplantae</taxon>
        <taxon>Streptophyta</taxon>
        <taxon>Embryophyta</taxon>
        <taxon>Tracheophyta</taxon>
        <taxon>Spermatophyta</taxon>
        <taxon>Magnoliopsida</taxon>
        <taxon>Liliopsida</taxon>
        <taxon>Araceae</taxon>
        <taxon>Lemnoideae</taxon>
        <taxon>Spirodela</taxon>
    </lineage>
</organism>
<accession>A0A7I8L789</accession>
<name>A0A7I8L789_SPIIN</name>
<evidence type="ECO:0000313" key="3">
    <source>
        <dbReference type="EMBL" id="CAA7405125.1"/>
    </source>
</evidence>
<feature type="domain" description="YTH" evidence="2">
    <location>
        <begin position="18"/>
        <end position="156"/>
    </location>
</feature>
<protein>
    <recommendedName>
        <fullName evidence="1">YTH domain-containing family protein</fullName>
    </recommendedName>
</protein>
<dbReference type="PANTHER" id="PTHR12357:SF95">
    <property type="entry name" value="YTH DOMAIN-CONTAINING FAMILY PROTEIN"/>
    <property type="match status" value="1"/>
</dbReference>
<dbReference type="Pfam" id="PF04146">
    <property type="entry name" value="YTH"/>
    <property type="match status" value="1"/>
</dbReference>
<dbReference type="PANTHER" id="PTHR12357">
    <property type="entry name" value="YTH YT521-B HOMOLOGY DOMAIN-CONTAINING"/>
    <property type="match status" value="1"/>
</dbReference>
<comment type="similarity">
    <text evidence="1">Belongs to the YTHDF family.</text>
</comment>
<proteinExistence type="inferred from homology"/>
<comment type="function">
    <text evidence="1">Specifically recognizes and binds N6-methyladenosine (m6A)-containing RNAs, and regulates mRNA stability. M6A is a modification present at internal sites of mRNAs and some non-coding RNAs and plays a role in mRNA stability and processing.</text>
</comment>